<feature type="region of interest" description="Disordered" evidence="5">
    <location>
        <begin position="1410"/>
        <end position="1566"/>
    </location>
</feature>
<protein>
    <recommendedName>
        <fullName evidence="2">separase</fullName>
        <ecNumber evidence="2">3.4.22.49</ecNumber>
    </recommendedName>
</protein>
<evidence type="ECO:0000259" key="6">
    <source>
        <dbReference type="PROSITE" id="PS51700"/>
    </source>
</evidence>
<proteinExistence type="predicted"/>
<accession>A0ABM4FZ42</accession>
<feature type="compositionally biased region" description="Basic residues" evidence="5">
    <location>
        <begin position="1493"/>
        <end position="1506"/>
    </location>
</feature>
<dbReference type="PROSITE" id="PS51700">
    <property type="entry name" value="SEPARIN"/>
    <property type="match status" value="1"/>
</dbReference>
<evidence type="ECO:0000256" key="1">
    <source>
        <dbReference type="ARBA" id="ARBA00000451"/>
    </source>
</evidence>
<feature type="region of interest" description="Disordered" evidence="5">
    <location>
        <begin position="1325"/>
        <end position="1377"/>
    </location>
</feature>
<dbReference type="EC" id="3.4.22.49" evidence="2"/>
<feature type="region of interest" description="Disordered" evidence="5">
    <location>
        <begin position="1082"/>
        <end position="1119"/>
    </location>
</feature>
<evidence type="ECO:0000256" key="4">
    <source>
        <dbReference type="ARBA" id="ARBA00022829"/>
    </source>
</evidence>
<comment type="catalytic activity">
    <reaction evidence="1">
        <text>All bonds known to be hydrolyzed by this endopeptidase have arginine in P1 and an acidic residue in P4. P6 is often occupied by an acidic residue or by a hydroxy-amino-acid residue, the phosphorylation of which enhances cleavage.</text>
        <dbReference type="EC" id="3.4.22.49"/>
    </reaction>
</comment>
<evidence type="ECO:0000256" key="5">
    <source>
        <dbReference type="SAM" id="MobiDB-lite"/>
    </source>
</evidence>
<feature type="compositionally biased region" description="Low complexity" evidence="5">
    <location>
        <begin position="1517"/>
        <end position="1529"/>
    </location>
</feature>
<dbReference type="GeneID" id="106488008"/>
<dbReference type="PANTHER" id="PTHR12792">
    <property type="entry name" value="EXTRA SPINDLE POLES 1-RELATED"/>
    <property type="match status" value="1"/>
</dbReference>
<keyword evidence="4" id="KW-0159">Chromosome partition</keyword>
<dbReference type="Proteomes" id="UP001652627">
    <property type="component" value="Chromosome 33"/>
</dbReference>
<feature type="compositionally biased region" description="Low complexity" evidence="5">
    <location>
        <begin position="1410"/>
        <end position="1433"/>
    </location>
</feature>
<keyword evidence="3" id="KW-0378">Hydrolase</keyword>
<keyword evidence="7" id="KW-1185">Reference proteome</keyword>
<feature type="domain" description="Peptidase C50" evidence="6">
    <location>
        <begin position="2025"/>
        <end position="2120"/>
    </location>
</feature>
<evidence type="ECO:0000313" key="7">
    <source>
        <dbReference type="Proteomes" id="UP001652627"/>
    </source>
</evidence>
<dbReference type="InterPro" id="IPR005314">
    <property type="entry name" value="Peptidase_C50"/>
</dbReference>
<sequence length="2200" mass="240056">MMRLKGTDFVVRTRSREETEALLSELTGCLASTPEDLVGSNQPSRQSIVCDKVLRACVQQLGEPGACPAHAASLVALAEAACRGYVAATPRPAPLYLEKILYHLLRNAVARAAGDACWRAADLLRARLLTYRPRQAPCEDFAAVARSAFGVLWNGTEAGRAPEGSRALLSARLRALRFLALLEDDGATPLPQEPPFFTSQTARQAAAAAVMFEGQRTPLGADDAAFLSRQLASSLLTALREGCGAAEPPTPQRSLCFFELTLERCRRLCKSNCFGEALEAVKEARGFLAAAGSSAKSFNDPLALLEAGVRLSRVLAESAGQAGPPFSQAAAALGSAAKVSEQFVRVLAESCQFIISSLNGYAKRSERRPFGREDVLGLCAFTEGYCCILRRLLEKIPPDSVKQQLAVKQLLYHSLQLFTSVAYDAFQGSQAAGWSGLERLVGVCRRTVARMLAALEGLPASEQAEYLDVTASCTFKLAYIFYSQNLHEEATSLSELFCRRLEMADNYKYPEIPPERLHRCFRLQVESYRKLGRFERALVSVVQWLAALRGGIREQMAEPISLWARVKTEATKQGAEEIRLRTLKDGLEERRLDAGTLVAVLFEELKAYKTVRANTGQERYNVICDLLELCSEESGRVHERAIGLVELAQVLCYHDYAAHTDCSSLDSIREALRLLESVPRTAQNQDELLDDRAQALLWLYICTLESKLEESIEREQRVKAQGQKHLDDFEPNDLNYEDKLQEDKFLYDGIAFNLAAESAQSQSLDDAFALWKQLLEKEGVPSVRSPEQTVASLHLMAALYRLMAKPLQALESYLLVRSLCSALGDSLGMAGALCQVTKLLFQLECPSYAKLFLEETESCLQKADSSSDSYLLLKQTCLLLRSQLCCTSHQIEEGLALLLEVLQNPALQRIAKVWYLLRAHVLQLTAVYLSLPAARLSPELRQQIFAQGWRTPETALTEAHKFFRSIILLLMGSNMLGSHKTTSDVQFVDYGENLLQKWQVLADLLACSEHLVALLGRVEMVCEAKAFCLEAVKLAMKLHAIRWCAAFLVLKAQLELQRAEPELSRSDLQQALFLLESGTEFEASEKQQGQTKILPRKGKPEGRKRRDPSSEPPGEEEGFLKGPALEFVATVSSPEKAAALTTSPELKPKQRRLLGFLAHPSACSCSLCSDLTLSALCLRWLFSCAQGELAAGGAAEGLDLLQATLQRCAAVAARFAAVLRDKPWGGPVTAAGRAPPALELLDDLMATGYATLAFQSLAGPQPEEKLWEHLEAGLTFLASRRPHLPSLEISRATLLLAKAVATICRLATKRGGSVAGVFSGAWAWQPPLTPTDPKGSTTSKALKTDEALPQRSKSKKVTVTAPGPKPRAKKNQRVKPLAAADSDDVFALGHLDTEVPPIVIRPVTVPCTPHQRPCPAAKARAQGAAAAPGPRAPFTVFSESPPPAGKSQLLKAPRALGRVKSRLKVTFSDDSDTEDPKPGVTPAAGKTPGPGHKTPHPTGRTRRAMRPKSTAADTEGSQTSSSEDSSRSSNAQPRRARAGARRAGTAEEKRERTTRRAPGRRAEEERELLRTIEEEEKVEGEFEVSFEVLRASEEEEGVPGRRRLPRRGQEGADGEREVLRRDASEDILAARRHGSGDPLHLEALSSSLPTASDVSSLDTACEFLKAAFNCISHCPPGALYSQLCQLLALSLGKQDPVSTAYLVSESVAVTTRHQLLSTVHRKLHKAKKSAADVAEQLQGLSLREESAAARSHHLARLQDLFEFSSTGLGPRERDGFREQLEQIPSGVTVCVLTLVSLQPASVGDTLLLTRLEKGSAPVTIRIPTALTKTPLSSVLSEFDAIQKEQKESSSCTDKRDWWLCRSELDRRMKSLIETLETQVLGCWKGALLPTSQEPGLAEEASSLCAQLQKCGWADGDAALLKVVLNASPLLTPQDLQTLAFGLCPAQPYTAQFLLQEALEKRKACSRQASGSLVLVLDKHLQKLPWESMAFLRDVPVTRLPSLRFLLSYSLAQKQAGSVLSRGVNPGSTFYILNPHNNLPGTEERFRGWFESEPGWSGLTGAIPSQEQMQAALSEHDLYIYAGHGAGARFLDGPSIARLECSAVALLFGCSSAALAVRGSLEGSGIVLKYIMAGCPLVLGNLWDVTDRDIDRYAEALLQGWLKGGSGAPLLRHVARARQAPKLKHLIGAAPVAYGLPVRLR</sequence>
<name>A0ABM4FZ42_9AVES</name>
<evidence type="ECO:0000256" key="2">
    <source>
        <dbReference type="ARBA" id="ARBA00012489"/>
    </source>
</evidence>
<reference evidence="8" key="1">
    <citation type="submission" date="2025-08" db="UniProtKB">
        <authorList>
            <consortium name="RefSeq"/>
        </authorList>
    </citation>
    <scope>IDENTIFICATION</scope>
    <source>
        <tissue evidence="8">Blood</tissue>
    </source>
</reference>
<evidence type="ECO:0000256" key="3">
    <source>
        <dbReference type="ARBA" id="ARBA00022801"/>
    </source>
</evidence>
<dbReference type="Pfam" id="PF03568">
    <property type="entry name" value="Separin_C"/>
    <property type="match status" value="1"/>
</dbReference>
<organism evidence="7 8">
    <name type="scientific">Apteryx mantelli</name>
    <name type="common">North Island brown kiwi</name>
    <dbReference type="NCBI Taxonomy" id="2696672"/>
    <lineage>
        <taxon>Eukaryota</taxon>
        <taxon>Metazoa</taxon>
        <taxon>Chordata</taxon>
        <taxon>Craniata</taxon>
        <taxon>Vertebrata</taxon>
        <taxon>Euteleostomi</taxon>
        <taxon>Archelosauria</taxon>
        <taxon>Archosauria</taxon>
        <taxon>Dinosauria</taxon>
        <taxon>Saurischia</taxon>
        <taxon>Theropoda</taxon>
        <taxon>Coelurosauria</taxon>
        <taxon>Aves</taxon>
        <taxon>Palaeognathae</taxon>
        <taxon>Apterygiformes</taxon>
        <taxon>Apterygidae</taxon>
        <taxon>Apteryx</taxon>
    </lineage>
</organism>
<dbReference type="InterPro" id="IPR030397">
    <property type="entry name" value="SEPARIN_core_dom"/>
</dbReference>
<dbReference type="RefSeq" id="XP_067170221.1">
    <property type="nucleotide sequence ID" value="XM_067314120.1"/>
</dbReference>
<feature type="region of interest" description="Disordered" evidence="5">
    <location>
        <begin position="1594"/>
        <end position="1616"/>
    </location>
</feature>
<feature type="compositionally biased region" description="Basic and acidic residues" evidence="5">
    <location>
        <begin position="1607"/>
        <end position="1616"/>
    </location>
</feature>
<feature type="compositionally biased region" description="Basic residues" evidence="5">
    <location>
        <begin position="1094"/>
        <end position="1106"/>
    </location>
</feature>
<gene>
    <name evidence="8" type="primary">ESPL1</name>
</gene>
<dbReference type="PANTHER" id="PTHR12792:SF0">
    <property type="entry name" value="SEPARIN"/>
    <property type="match status" value="1"/>
</dbReference>
<evidence type="ECO:0000313" key="8">
    <source>
        <dbReference type="RefSeq" id="XP_067170221.1"/>
    </source>
</evidence>